<feature type="transmembrane region" description="Helical" evidence="1">
    <location>
        <begin position="351"/>
        <end position="375"/>
    </location>
</feature>
<dbReference type="EMBL" id="QQAH01000016">
    <property type="protein sequence ID" value="RDD80455.1"/>
    <property type="molecule type" value="Genomic_DNA"/>
</dbReference>
<dbReference type="RefSeq" id="WP_114846580.1">
    <property type="nucleotide sequence ID" value="NZ_JBHSPE010000025.1"/>
</dbReference>
<sequence>MELERISVALRPRTPREAVDLGVVMLRANAWPVWSAWLVFTLPLVAACVSLGLLLNLPWLGIALIWWLKPLFDRVPLYVLSHAVFDHVPRWRETLRGQRQWRWRGTLAALTWRRLDSHRGLRLPLELLEGLPRAQRSARWRVLCKTIGGQTNMLIFGCLQLEIVLFLTMFLFGVLFVPGEFWPDSWRAYAREAIHNVPTTVTLLVSAAVYLAMSVIEPLYVAASFALYLTRRTQLEAWDIDLAFRRIRQRLQSAGRALVLLFACAAGLLYQTHAHAAATEAERVHVEQVFDPSPSQDDAKFAAAAAQVYRDPRFGSTHKHMGWALRKPAEPVQAQRPIGDSLLGNLFAGGLYLLMWLLLAVVLGALLVFVIRHAMRHPVSWKKPRQAALVRVHEMVAAAAMPDDLAGATRAMWQAGQRREALALLYRGSMDQVAAAQNKPLPVDATEADCLRRARALDDTQHSQRVVAIVRTWQHAAYADRFPSDSDIDALLTGWPAQHARQV</sequence>
<dbReference type="Proteomes" id="UP000253782">
    <property type="component" value="Unassembled WGS sequence"/>
</dbReference>
<keyword evidence="1" id="KW-0812">Transmembrane</keyword>
<dbReference type="OrthoDB" id="183980at2"/>
<accession>A0A369UK16</accession>
<dbReference type="AlphaFoldDB" id="A0A369UK16"/>
<feature type="transmembrane region" description="Helical" evidence="1">
    <location>
        <begin position="34"/>
        <end position="67"/>
    </location>
</feature>
<evidence type="ECO:0000256" key="1">
    <source>
        <dbReference type="SAM" id="Phobius"/>
    </source>
</evidence>
<keyword evidence="3" id="KW-1185">Reference proteome</keyword>
<reference evidence="2 3" key="1">
    <citation type="submission" date="2018-07" db="EMBL/GenBank/DDBJ databases">
        <title>Dyella tabacisoli L4-6T, whole genome shotgun sequence.</title>
        <authorList>
            <person name="Zhou X.-K."/>
            <person name="Li W.-J."/>
            <person name="Duan Y.-Q."/>
        </authorList>
    </citation>
    <scope>NUCLEOTIDE SEQUENCE [LARGE SCALE GENOMIC DNA]</scope>
    <source>
        <strain evidence="2 3">L4-6</strain>
    </source>
</reference>
<keyword evidence="1" id="KW-0472">Membrane</keyword>
<protein>
    <submittedName>
        <fullName evidence="2">DUF4129 domain-containing protein</fullName>
    </submittedName>
</protein>
<feature type="transmembrane region" description="Helical" evidence="1">
    <location>
        <begin position="153"/>
        <end position="177"/>
    </location>
</feature>
<evidence type="ECO:0000313" key="3">
    <source>
        <dbReference type="Proteomes" id="UP000253782"/>
    </source>
</evidence>
<feature type="transmembrane region" description="Helical" evidence="1">
    <location>
        <begin position="251"/>
        <end position="270"/>
    </location>
</feature>
<evidence type="ECO:0000313" key="2">
    <source>
        <dbReference type="EMBL" id="RDD80455.1"/>
    </source>
</evidence>
<keyword evidence="1" id="KW-1133">Transmembrane helix</keyword>
<feature type="transmembrane region" description="Helical" evidence="1">
    <location>
        <begin position="207"/>
        <end position="230"/>
    </location>
</feature>
<comment type="caution">
    <text evidence="2">The sequence shown here is derived from an EMBL/GenBank/DDBJ whole genome shotgun (WGS) entry which is preliminary data.</text>
</comment>
<proteinExistence type="predicted"/>
<name>A0A369UK16_9GAMM</name>
<gene>
    <name evidence="2" type="ORF">DVJ77_16260</name>
</gene>
<organism evidence="2 3">
    <name type="scientific">Dyella tabacisoli</name>
    <dbReference type="NCBI Taxonomy" id="2282381"/>
    <lineage>
        <taxon>Bacteria</taxon>
        <taxon>Pseudomonadati</taxon>
        <taxon>Pseudomonadota</taxon>
        <taxon>Gammaproteobacteria</taxon>
        <taxon>Lysobacterales</taxon>
        <taxon>Rhodanobacteraceae</taxon>
        <taxon>Dyella</taxon>
    </lineage>
</organism>